<keyword evidence="2" id="KW-1185">Reference proteome</keyword>
<evidence type="ECO:0000313" key="2">
    <source>
        <dbReference type="Proteomes" id="UP000292347"/>
    </source>
</evidence>
<dbReference type="AlphaFoldDB" id="A0A4Q2IQE9"/>
<proteinExistence type="predicted"/>
<reference evidence="1 2" key="1">
    <citation type="submission" date="2019-01" db="EMBL/GenBank/DDBJ databases">
        <title>Sphingomonas mucosissima sp. nov. and Sphingomonas desiccabilis sp. nov., from biological soil crusts in the Colorado Plateau, USA.</title>
        <authorList>
            <person name="Zhu D."/>
        </authorList>
    </citation>
    <scope>NUCLEOTIDE SEQUENCE [LARGE SCALE GENOMIC DNA]</scope>
    <source>
        <strain evidence="1 2">CP1D</strain>
    </source>
</reference>
<organism evidence="1 2">
    <name type="scientific">Sphingomonas desiccabilis</name>
    <dbReference type="NCBI Taxonomy" id="429134"/>
    <lineage>
        <taxon>Bacteria</taxon>
        <taxon>Pseudomonadati</taxon>
        <taxon>Pseudomonadota</taxon>
        <taxon>Alphaproteobacteria</taxon>
        <taxon>Sphingomonadales</taxon>
        <taxon>Sphingomonadaceae</taxon>
        <taxon>Sphingomonas</taxon>
    </lineage>
</organism>
<dbReference type="Proteomes" id="UP000292347">
    <property type="component" value="Unassembled WGS sequence"/>
</dbReference>
<dbReference type="RefSeq" id="WP_129342672.1">
    <property type="nucleotide sequence ID" value="NZ_JACIDD010000003.1"/>
</dbReference>
<sequence length="785" mass="82169">MRFQRFGAFLAAAAMMLPAAAQAESQQFDLPGPGLRMSITRGGATLPIAKVPSIAAGDRIRIAAELPESQGVRYLLVAAFLRGATNPPPKRWFFKAESWERKKGSLDLEVPKGAEQLVLFVVPETGGGFDAVVDTVQRQPGAFVRASIELSQASRDRARLDLFLDGIQDAERTRPAEIPARTEQLTRALSIKVRDECLQQPIEQRAACMGQSENTLLLTDGTRTSLAETLVGAPTDLALQIAATPEGGYGYYSPYIGVVRDVARLFGAFQTTRFTYIPALAQLDGERASLLLNTAPSFSSPKSVMVVGLPPVRPVDPPLLRAGADQVLCAPPGELVLPVTGAPLVYATDYAHAMALRVKGPNGATVDLPARADALRGGYVVAANLLAGQKEPVEAQLHGNWGFAPLEGPSFRLQPPKGGWRIAGDGAGVVVGRDNALTLEGGAAACVSRLSLRDASGAVQEVAWKAAGDGSIAATLPLGKAKPGKMTLLVEQQGVAQPESIAIVALAEASRIDRLRFHAGDAEATLYGARLEKVTRLTIGDAVFEPADLGREGKADRLVLRAAAPVAAPAAGQPFQAKAVLADGRSLSIDGTAEAQRPMAAVVSRTVARGAGAEGMAIRIEGDTVIPNDARLTFALKGQGSTRFSGSERVEVATEDGRATTLLPVKLQDATIAIASIAPAEALGGSAYGPLRYRVVQGEAAGPWAPLGTLVRLPRIAGVACADGQERCTLTGSDLFLLDAVASDRGFAQPVRVPEGFTGTSLAVPKGTPLYLRLRDDRAAVGSVG</sequence>
<gene>
    <name evidence="1" type="ORF">EO081_13925</name>
</gene>
<dbReference type="OrthoDB" id="7052005at2"/>
<protein>
    <submittedName>
        <fullName evidence="1">Uncharacterized protein</fullName>
    </submittedName>
</protein>
<accession>A0A4Q2IQE9</accession>
<dbReference type="EMBL" id="SDPT01000003">
    <property type="protein sequence ID" value="RXZ30298.1"/>
    <property type="molecule type" value="Genomic_DNA"/>
</dbReference>
<comment type="caution">
    <text evidence="1">The sequence shown here is derived from an EMBL/GenBank/DDBJ whole genome shotgun (WGS) entry which is preliminary data.</text>
</comment>
<name>A0A4Q2IQE9_9SPHN</name>
<evidence type="ECO:0000313" key="1">
    <source>
        <dbReference type="EMBL" id="RXZ30298.1"/>
    </source>
</evidence>